<dbReference type="GO" id="GO:0032196">
    <property type="term" value="P:transposition"/>
    <property type="evidence" value="ECO:0007669"/>
    <property type="project" value="UniProtKB-KW"/>
</dbReference>
<protein>
    <recommendedName>
        <fullName evidence="15">Gag-pol polyprotein</fullName>
    </recommendedName>
</protein>
<dbReference type="InterPro" id="IPR036875">
    <property type="entry name" value="Znf_CCHC_sf"/>
</dbReference>
<evidence type="ECO:0000259" key="12">
    <source>
        <dbReference type="PROSITE" id="PS50994"/>
    </source>
</evidence>
<evidence type="ECO:0000256" key="3">
    <source>
        <dbReference type="ARBA" id="ARBA00022670"/>
    </source>
</evidence>
<dbReference type="EMBL" id="DF830080">
    <property type="protein sequence ID" value="GAK66588.1"/>
    <property type="molecule type" value="Genomic_DNA"/>
</dbReference>
<dbReference type="RefSeq" id="XP_014655424.1">
    <property type="nucleotide sequence ID" value="XM_014799938.1"/>
</dbReference>
<name>A0A081CIU2_PSEA2</name>
<dbReference type="GO" id="GO:0003887">
    <property type="term" value="F:DNA-directed DNA polymerase activity"/>
    <property type="evidence" value="ECO:0007669"/>
    <property type="project" value="UniProtKB-EC"/>
</dbReference>
<feature type="compositionally biased region" description="Polar residues" evidence="10">
    <location>
        <begin position="32"/>
        <end position="41"/>
    </location>
</feature>
<dbReference type="PANTHER" id="PTHR42648">
    <property type="entry name" value="TRANSPOSASE, PUTATIVE-RELATED"/>
    <property type="match status" value="1"/>
</dbReference>
<evidence type="ECO:0000256" key="8">
    <source>
        <dbReference type="ARBA" id="ARBA00049244"/>
    </source>
</evidence>
<evidence type="ECO:0000256" key="2">
    <source>
        <dbReference type="ARBA" id="ARBA00022664"/>
    </source>
</evidence>
<dbReference type="SMART" id="SM00343">
    <property type="entry name" value="ZnF_C2HC"/>
    <property type="match status" value="1"/>
</dbReference>
<keyword evidence="9" id="KW-0862">Zinc</keyword>
<evidence type="ECO:0000313" key="13">
    <source>
        <dbReference type="EMBL" id="GAK66588.1"/>
    </source>
</evidence>
<dbReference type="InterPro" id="IPR039537">
    <property type="entry name" value="Retrotran_Ty1/copia-like"/>
</dbReference>
<feature type="compositionally biased region" description="Polar residues" evidence="10">
    <location>
        <begin position="1"/>
        <end position="19"/>
    </location>
</feature>
<evidence type="ECO:0000256" key="10">
    <source>
        <dbReference type="SAM" id="MobiDB-lite"/>
    </source>
</evidence>
<evidence type="ECO:0000256" key="1">
    <source>
        <dbReference type="ARBA" id="ARBA00022578"/>
    </source>
</evidence>
<dbReference type="GO" id="GO:0015074">
    <property type="term" value="P:DNA integration"/>
    <property type="evidence" value="ECO:0007669"/>
    <property type="project" value="InterPro"/>
</dbReference>
<dbReference type="PROSITE" id="PS50158">
    <property type="entry name" value="ZF_CCHC"/>
    <property type="match status" value="1"/>
</dbReference>
<keyword evidence="9" id="KW-0863">Zinc-finger</keyword>
<dbReference type="GO" id="GO:0005634">
    <property type="term" value="C:nucleus"/>
    <property type="evidence" value="ECO:0007669"/>
    <property type="project" value="UniProtKB-ARBA"/>
</dbReference>
<dbReference type="InterPro" id="IPR054722">
    <property type="entry name" value="PolX-like_BBD"/>
</dbReference>
<dbReference type="PANTHER" id="PTHR42648:SF28">
    <property type="entry name" value="TRANSPOSON-ENCODED PROTEIN WITH RIBONUCLEASE H-LIKE AND RETROVIRUS ZINC FINGER-LIKE DOMAINS"/>
    <property type="match status" value="1"/>
</dbReference>
<dbReference type="Pfam" id="PF07727">
    <property type="entry name" value="RVT_2"/>
    <property type="match status" value="1"/>
</dbReference>
<reference evidence="14" key="1">
    <citation type="journal article" date="2014" name="Genome Announc.">
        <title>Draft Genome Sequence of the Yeast Pseudozyma antarctica Type Strain JCM10317, a Producer of the Glycolipid Biosurfactants, Mannosylerythritol Lipids.</title>
        <authorList>
            <person name="Saika A."/>
            <person name="Koike H."/>
            <person name="Hori T."/>
            <person name="Fukuoka T."/>
            <person name="Sato S."/>
            <person name="Habe H."/>
            <person name="Kitamoto D."/>
            <person name="Morita T."/>
        </authorList>
    </citation>
    <scope>NUCLEOTIDE SEQUENCE [LARGE SCALE GENOMIC DNA]</scope>
    <source>
        <strain evidence="14">JCM 10317</strain>
    </source>
</reference>
<dbReference type="SUPFAM" id="SSF57756">
    <property type="entry name" value="Retrovirus zinc finger-like domains"/>
    <property type="match status" value="1"/>
</dbReference>
<dbReference type="Pfam" id="PF14223">
    <property type="entry name" value="Retrotran_gag_2"/>
    <property type="match status" value="1"/>
</dbReference>
<dbReference type="Pfam" id="PF22936">
    <property type="entry name" value="Pol_BBD"/>
    <property type="match status" value="1"/>
</dbReference>
<keyword evidence="4" id="KW-0479">Metal-binding</keyword>
<dbReference type="GO" id="GO:0008270">
    <property type="term" value="F:zinc ion binding"/>
    <property type="evidence" value="ECO:0007669"/>
    <property type="project" value="UniProtKB-KW"/>
</dbReference>
<dbReference type="GO" id="GO:0003723">
    <property type="term" value="F:RNA binding"/>
    <property type="evidence" value="ECO:0007669"/>
    <property type="project" value="UniProtKB-KW"/>
</dbReference>
<gene>
    <name evidence="13" type="ORF">PAN0_013c4811</name>
</gene>
<dbReference type="InterPro" id="IPR057670">
    <property type="entry name" value="SH3_retrovirus"/>
</dbReference>
<keyword evidence="3" id="KW-0645">Protease</keyword>
<dbReference type="SUPFAM" id="SSF53098">
    <property type="entry name" value="Ribonuclease H-like"/>
    <property type="match status" value="1"/>
</dbReference>
<dbReference type="InterPro" id="IPR036397">
    <property type="entry name" value="RNaseH_sf"/>
</dbReference>
<evidence type="ECO:0008006" key="15">
    <source>
        <dbReference type="Google" id="ProtNLM"/>
    </source>
</evidence>
<feature type="domain" description="CCHC-type" evidence="11">
    <location>
        <begin position="325"/>
        <end position="340"/>
    </location>
</feature>
<dbReference type="HOGENOM" id="CLU_001650_5_0_1"/>
<dbReference type="Pfam" id="PF00665">
    <property type="entry name" value="rve"/>
    <property type="match status" value="1"/>
</dbReference>
<dbReference type="InterPro" id="IPR001878">
    <property type="entry name" value="Znf_CCHC"/>
</dbReference>
<dbReference type="GO" id="GO:0006508">
    <property type="term" value="P:proteolysis"/>
    <property type="evidence" value="ECO:0007669"/>
    <property type="project" value="UniProtKB-KW"/>
</dbReference>
<dbReference type="InterPro" id="IPR013103">
    <property type="entry name" value="RVT_2"/>
</dbReference>
<evidence type="ECO:0000313" key="14">
    <source>
        <dbReference type="Proteomes" id="UP000053758"/>
    </source>
</evidence>
<keyword evidence="5" id="KW-0378">Hydrolase</keyword>
<evidence type="ECO:0000256" key="4">
    <source>
        <dbReference type="ARBA" id="ARBA00022723"/>
    </source>
</evidence>
<dbReference type="GO" id="GO:0006397">
    <property type="term" value="P:mRNA processing"/>
    <property type="evidence" value="ECO:0007669"/>
    <property type="project" value="UniProtKB-KW"/>
</dbReference>
<comment type="catalytic activity">
    <reaction evidence="8">
        <text>DNA(n) + a 2'-deoxyribonucleoside 5'-triphosphate = DNA(n+1) + diphosphate</text>
        <dbReference type="Rhea" id="RHEA:22508"/>
        <dbReference type="Rhea" id="RHEA-COMP:17339"/>
        <dbReference type="Rhea" id="RHEA-COMP:17340"/>
        <dbReference type="ChEBI" id="CHEBI:33019"/>
        <dbReference type="ChEBI" id="CHEBI:61560"/>
        <dbReference type="ChEBI" id="CHEBI:173112"/>
        <dbReference type="EC" id="2.7.7.7"/>
    </reaction>
</comment>
<dbReference type="AlphaFoldDB" id="A0A081CIU2"/>
<dbReference type="PROSITE" id="PS50994">
    <property type="entry name" value="INTEGRASE"/>
    <property type="match status" value="1"/>
</dbReference>
<dbReference type="GO" id="GO:0008233">
    <property type="term" value="F:peptidase activity"/>
    <property type="evidence" value="ECO:0007669"/>
    <property type="project" value="UniProtKB-KW"/>
</dbReference>
<evidence type="ECO:0000256" key="9">
    <source>
        <dbReference type="PROSITE-ProRule" id="PRU00047"/>
    </source>
</evidence>
<proteinExistence type="predicted"/>
<dbReference type="InterPro" id="IPR001584">
    <property type="entry name" value="Integrase_cat-core"/>
</dbReference>
<dbReference type="GO" id="GO:0003964">
    <property type="term" value="F:RNA-directed DNA polymerase activity"/>
    <property type="evidence" value="ECO:0007669"/>
    <property type="project" value="UniProtKB-EC"/>
</dbReference>
<keyword evidence="1" id="KW-0815">Transposition</keyword>
<dbReference type="Proteomes" id="UP000053758">
    <property type="component" value="Unassembled WGS sequence"/>
</dbReference>
<organism evidence="13 14">
    <name type="scientific">Pseudozyma antarctica</name>
    <name type="common">Yeast</name>
    <name type="synonym">Candida antarctica</name>
    <dbReference type="NCBI Taxonomy" id="84753"/>
    <lineage>
        <taxon>Eukaryota</taxon>
        <taxon>Fungi</taxon>
        <taxon>Dikarya</taxon>
        <taxon>Basidiomycota</taxon>
        <taxon>Ustilaginomycotina</taxon>
        <taxon>Ustilaginomycetes</taxon>
        <taxon>Ustilaginales</taxon>
        <taxon>Ustilaginaceae</taxon>
        <taxon>Moesziomyces</taxon>
    </lineage>
</organism>
<keyword evidence="2" id="KW-0507">mRNA processing</keyword>
<keyword evidence="14" id="KW-1185">Reference proteome</keyword>
<comment type="catalytic activity">
    <reaction evidence="7">
        <text>DNA(n) + a 2'-deoxyribonucleoside 5'-triphosphate = DNA(n+1) + diphosphate</text>
        <dbReference type="Rhea" id="RHEA:22508"/>
        <dbReference type="Rhea" id="RHEA-COMP:17339"/>
        <dbReference type="Rhea" id="RHEA-COMP:17340"/>
        <dbReference type="ChEBI" id="CHEBI:33019"/>
        <dbReference type="ChEBI" id="CHEBI:61560"/>
        <dbReference type="ChEBI" id="CHEBI:173112"/>
        <dbReference type="EC" id="2.7.7.49"/>
    </reaction>
</comment>
<dbReference type="Pfam" id="PF25597">
    <property type="entry name" value="SH3_retrovirus"/>
    <property type="match status" value="1"/>
</dbReference>
<evidence type="ECO:0000256" key="7">
    <source>
        <dbReference type="ARBA" id="ARBA00048173"/>
    </source>
</evidence>
<dbReference type="Pfam" id="PF00098">
    <property type="entry name" value="zf-CCHC"/>
    <property type="match status" value="1"/>
</dbReference>
<evidence type="ECO:0000256" key="6">
    <source>
        <dbReference type="ARBA" id="ARBA00022884"/>
    </source>
</evidence>
<dbReference type="InterPro" id="IPR012337">
    <property type="entry name" value="RNaseH-like_sf"/>
</dbReference>
<dbReference type="Gene3D" id="4.10.60.10">
    <property type="entry name" value="Zinc finger, CCHC-type"/>
    <property type="match status" value="1"/>
</dbReference>
<keyword evidence="6" id="KW-0694">RNA-binding</keyword>
<evidence type="ECO:0000256" key="5">
    <source>
        <dbReference type="ARBA" id="ARBA00022801"/>
    </source>
</evidence>
<feature type="region of interest" description="Disordered" evidence="10">
    <location>
        <begin position="1"/>
        <end position="41"/>
    </location>
</feature>
<dbReference type="GeneID" id="26305524"/>
<feature type="domain" description="Integrase catalytic" evidence="12">
    <location>
        <begin position="561"/>
        <end position="727"/>
    </location>
</feature>
<accession>A0A081CIU2</accession>
<sequence length="1044" mass="117726">MSPNANGNLSSNYPNTRSRSQPDDSTAEETSEVGNQPTTPQISARILNSALATMSAEPTPQSRQRLPRLAQAKDFYRWKEECIDILMQKGAKVYGIVKGTIARPAEDDPLYGEWQNANFAACGLLRSSLAHDIKHTINDLKDARTIWLTLEDRFAKSMRWQLEEMETEFNSLRQEKRSIDGFVGRINELADQLQLAKRDISFHKKYSILIKGLRKEYENISSQIQETYRSRREPRTIMVCRDDGTTQTIVIDSEVIDEKVELDSIITRLRSEELRLGLHSHGLHQRSRNNVSAYYAGPNNRHARQETRARVNKPKQKTPIERITCYNCQEKGHYANKCPKPKKQVNNARSTPNIGEASAYSVNEFHHPREAMWLMDSGASRHICCNRSLFKSIKMGVTMKPIWVANEVPVKIEGLGIVELIVNVGNGNTNRITLHNVAYIPSFGVNLLSTGLMRKKVDIITNHRETIAVTPEGVITCRGVHIGPLTYVDEVGIDFVALASERPTGEVNWHDRLGHPGLERLRDVAKYAERLGIKLPTRDTKCETCEVGKSTKRAFKHAHARSQKPLELVYSDVVGPMPDTTSQGYRYAVTFIDDYSKYSTAYLMSHKSEVLDHLQDFKTTMEKQVGHQMKRLRSDNGGEYINRELEAFLKDEGIIHERTSPYAPEQNGVAERLNRTLFNQVRCMMIQSGAPGNLWGDALLHAVYLNNRLPTKGNGFQTPYLALFGRHAELDMLRTFGCSAFAHVPAERRGKLDNRAVPCVYLGVSPGTKAFKLYDPTEERYLTQIHATFDEKNFPLMEIVENNYESHAQDEWLENAPTRSDTPDPSLGVEVVIPALAPENSEFNRYPYLSDEERALGLATPPGSPPSSPRLLAHAVANNAPTDDTAHDLHDPVGLLNDEPRTVAQAFKRDDWPLWQAAIAKELELHAENNTWTLVDPPANANIIGSRWVFKVKRKADGTVDKYKARLVAQGFAQKHGIDYDETFAPVVKLATLRLLMIISIQLEWKIYQMDVATAYLNGEVDKDLYMRPPPTPDAPRGATTGQG</sequence>
<evidence type="ECO:0000259" key="11">
    <source>
        <dbReference type="PROSITE" id="PS50158"/>
    </source>
</evidence>
<dbReference type="Gene3D" id="3.30.420.10">
    <property type="entry name" value="Ribonuclease H-like superfamily/Ribonuclease H"/>
    <property type="match status" value="1"/>
</dbReference>